<evidence type="ECO:0000313" key="3">
    <source>
        <dbReference type="EMBL" id="SDA04208.1"/>
    </source>
</evidence>
<dbReference type="EMBL" id="FMWP01000147">
    <property type="protein sequence ID" value="SDA04140.1"/>
    <property type="molecule type" value="Genomic_DNA"/>
</dbReference>
<evidence type="ECO:0000313" key="4">
    <source>
        <dbReference type="Proteomes" id="UP000249723"/>
    </source>
</evidence>
<keyword evidence="4" id="KW-1185">Reference proteome</keyword>
<proteinExistence type="predicted"/>
<dbReference type="EMBL" id="FMWP01000155">
    <property type="protein sequence ID" value="SDA04208.1"/>
    <property type="molecule type" value="Genomic_DNA"/>
</dbReference>
<dbReference type="AlphaFoldDB" id="A0A2X0LGA9"/>
<reference evidence="4" key="1">
    <citation type="submission" date="2016-10" db="EMBL/GenBank/DDBJ databases">
        <authorList>
            <person name="Jeantristanb JTB J.-T."/>
            <person name="Ricardo R."/>
        </authorList>
    </citation>
    <scope>NUCLEOTIDE SEQUENCE [LARGE SCALE GENOMIC DNA]</scope>
</reference>
<sequence>MSPVRPELPRFPAAAANPTTDAIPAAPDHTEPPDATDGTMSSSAHVDDSLAARIDERIHLEVQRRLREFSMSPTPDRKPLHNIDIPRHLSTWPADALLSDVGTFRIWDRTLQDRVGATIYTYITTGTLPDRADAIDRENVEIFAVRQVSDGVAGNVRKSLLTVASTHERARAYYEHLDREYNPTSSQSTLRLLHSFFNIPRAPIEEKGFVEWMTEFLDQSNCLESAQITITDVITARALTLIPDELDAFRQYMELHNTDQLPTPSNLMALAHKQVKNHHDTRNASSTLTAFAATPSPSSSSSKPKLPPARYLCPACKTGLHRVRDCPDDEARQRYIDRRNQQQQQFATRNTDQPEDEPVVATVSRFQDFPEPSTSAGQNCVRTRGGVEFHSTTSVRTLQPWAAVVRSAHFRLGAFAFAAKPPPHFHLGAFAFAAKPSPSCLAPACSTHARAPPPPRRDSGRLPSSLAEPMPPLSHQQLAAAVLMFHRPSRVSPMHDARRSQPESRRYGLPRSPTLDIQLRTPPPTPSRCEESTLRSAQDLGARSEPGADLGARSEPGAPAQDLGARSEPGT</sequence>
<evidence type="ECO:0000256" key="1">
    <source>
        <dbReference type="SAM" id="MobiDB-lite"/>
    </source>
</evidence>
<evidence type="ECO:0000313" key="2">
    <source>
        <dbReference type="EMBL" id="SDA04140.1"/>
    </source>
</evidence>
<dbReference type="Proteomes" id="UP000249723">
    <property type="component" value="Unassembled WGS sequence"/>
</dbReference>
<reference evidence="2" key="2">
    <citation type="submission" date="2016-10" db="EMBL/GenBank/DDBJ databases">
        <authorList>
            <person name="Cai Z."/>
        </authorList>
    </citation>
    <scope>NUCLEOTIDE SEQUENCE [LARGE SCALE GENOMIC DNA]</scope>
</reference>
<feature type="region of interest" description="Disordered" evidence="1">
    <location>
        <begin position="444"/>
        <end position="471"/>
    </location>
</feature>
<feature type="region of interest" description="Disordered" evidence="1">
    <location>
        <begin position="1"/>
        <end position="43"/>
    </location>
</feature>
<feature type="compositionally biased region" description="Basic and acidic residues" evidence="1">
    <location>
        <begin position="493"/>
        <end position="506"/>
    </location>
</feature>
<organism evidence="2 4">
    <name type="scientific">Microbotryum saponariae</name>
    <dbReference type="NCBI Taxonomy" id="289078"/>
    <lineage>
        <taxon>Eukaryota</taxon>
        <taxon>Fungi</taxon>
        <taxon>Dikarya</taxon>
        <taxon>Basidiomycota</taxon>
        <taxon>Pucciniomycotina</taxon>
        <taxon>Microbotryomycetes</taxon>
        <taxon>Microbotryales</taxon>
        <taxon>Microbotryaceae</taxon>
        <taxon>Microbotryum</taxon>
    </lineage>
</organism>
<protein>
    <submittedName>
        <fullName evidence="2">BZ3500_MvSof-1268-A1-R1_C092g00504 protein</fullName>
    </submittedName>
    <submittedName>
        <fullName evidence="3">BZ3500_MvSof-1268-A1-R1_C123g00669 protein</fullName>
    </submittedName>
</protein>
<feature type="region of interest" description="Disordered" evidence="1">
    <location>
        <begin position="490"/>
        <end position="571"/>
    </location>
</feature>
<accession>A0A2X0LGA9</accession>
<gene>
    <name evidence="2" type="ORF">BZ3500_MVSOF-1268-A1-R1_C092G00504</name>
    <name evidence="3" type="ORF">BZ3500_MVSOF-1268-A1-R1_C123G00669</name>
</gene>
<name>A0A2X0LGA9_9BASI</name>